<organism evidence="2 3">
    <name type="scientific">Sphingomonas glacialis</name>
    <dbReference type="NCBI Taxonomy" id="658225"/>
    <lineage>
        <taxon>Bacteria</taxon>
        <taxon>Pseudomonadati</taxon>
        <taxon>Pseudomonadota</taxon>
        <taxon>Alphaproteobacteria</taxon>
        <taxon>Sphingomonadales</taxon>
        <taxon>Sphingomonadaceae</taxon>
        <taxon>Sphingomonas</taxon>
    </lineage>
</organism>
<dbReference type="EMBL" id="RCZC01000006">
    <property type="protein sequence ID" value="TPG49685.1"/>
    <property type="molecule type" value="Genomic_DNA"/>
</dbReference>
<sequence length="66" mass="6707">MRVMFFLPAPLPLAGGAGGGRALSASATVESARPPPTPPASGRGEEGYFPVQVPARFSTKALIPSL</sequence>
<comment type="caution">
    <text evidence="2">The sequence shown here is derived from an EMBL/GenBank/DDBJ whole genome shotgun (WGS) entry which is preliminary data.</text>
</comment>
<name>A0A502FJP7_9SPHN</name>
<evidence type="ECO:0000313" key="3">
    <source>
        <dbReference type="Proteomes" id="UP000319931"/>
    </source>
</evidence>
<protein>
    <submittedName>
        <fullName evidence="2">Uncharacterized protein</fullName>
    </submittedName>
</protein>
<proteinExistence type="predicted"/>
<dbReference type="Proteomes" id="UP000319931">
    <property type="component" value="Unassembled WGS sequence"/>
</dbReference>
<gene>
    <name evidence="2" type="ORF">EAH76_17490</name>
</gene>
<feature type="region of interest" description="Disordered" evidence="1">
    <location>
        <begin position="15"/>
        <end position="49"/>
    </location>
</feature>
<accession>A0A502FJP7</accession>
<reference evidence="2 3" key="1">
    <citation type="journal article" date="2019" name="Environ. Microbiol.">
        <title>Species interactions and distinct microbial communities in high Arctic permafrost affected cryosols are associated with the CH4 and CO2 gas fluxes.</title>
        <authorList>
            <person name="Altshuler I."/>
            <person name="Hamel J."/>
            <person name="Turney S."/>
            <person name="Magnuson E."/>
            <person name="Levesque R."/>
            <person name="Greer C."/>
            <person name="Whyte L.G."/>
        </authorList>
    </citation>
    <scope>NUCLEOTIDE SEQUENCE [LARGE SCALE GENOMIC DNA]</scope>
    <source>
        <strain evidence="2 3">E6.1</strain>
    </source>
</reference>
<evidence type="ECO:0000256" key="1">
    <source>
        <dbReference type="SAM" id="MobiDB-lite"/>
    </source>
</evidence>
<evidence type="ECO:0000313" key="2">
    <source>
        <dbReference type="EMBL" id="TPG49685.1"/>
    </source>
</evidence>
<keyword evidence="3" id="KW-1185">Reference proteome</keyword>
<dbReference type="AlphaFoldDB" id="A0A502FJP7"/>